<keyword evidence="4" id="KW-0547">Nucleotide-binding</keyword>
<feature type="domain" description="ABC transmembrane type-1" evidence="10">
    <location>
        <begin position="237"/>
        <end position="497"/>
    </location>
</feature>
<dbReference type="STRING" id="6573.A0A210QHB9"/>
<dbReference type="InterPro" id="IPR027417">
    <property type="entry name" value="P-loop_NTPase"/>
</dbReference>
<feature type="transmembrane region" description="Helical" evidence="8">
    <location>
        <begin position="506"/>
        <end position="531"/>
    </location>
</feature>
<name>A0A210QHB9_MIZYE</name>
<evidence type="ECO:0000313" key="11">
    <source>
        <dbReference type="EMBL" id="OWF48089.1"/>
    </source>
</evidence>
<dbReference type="Pfam" id="PF00664">
    <property type="entry name" value="ABC_membrane"/>
    <property type="match status" value="1"/>
</dbReference>
<evidence type="ECO:0000313" key="12">
    <source>
        <dbReference type="Proteomes" id="UP000242188"/>
    </source>
</evidence>
<dbReference type="InterPro" id="IPR017871">
    <property type="entry name" value="ABC_transporter-like_CS"/>
</dbReference>
<dbReference type="CDD" id="cd03249">
    <property type="entry name" value="ABC_MTABC3_MDL1_MDL2"/>
    <property type="match status" value="1"/>
</dbReference>
<feature type="transmembrane region" description="Helical" evidence="8">
    <location>
        <begin position="233"/>
        <end position="256"/>
    </location>
</feature>
<keyword evidence="6 8" id="KW-1133">Transmembrane helix</keyword>
<comment type="caution">
    <text evidence="11">The sequence shown here is derived from an EMBL/GenBank/DDBJ whole genome shotgun (WGS) entry which is preliminary data.</text>
</comment>
<dbReference type="GO" id="GO:0090374">
    <property type="term" value="P:oligopeptide export from mitochondrion"/>
    <property type="evidence" value="ECO:0007669"/>
    <property type="project" value="TreeGrafter"/>
</dbReference>
<evidence type="ECO:0000256" key="4">
    <source>
        <dbReference type="ARBA" id="ARBA00022741"/>
    </source>
</evidence>
<feature type="transmembrane region" description="Helical" evidence="8">
    <location>
        <begin position="37"/>
        <end position="58"/>
    </location>
</feature>
<dbReference type="InterPro" id="IPR036640">
    <property type="entry name" value="ABC1_TM_sf"/>
</dbReference>
<dbReference type="PROSITE" id="PS00211">
    <property type="entry name" value="ABC_TRANSPORTER_1"/>
    <property type="match status" value="1"/>
</dbReference>
<feature type="transmembrane region" description="Helical" evidence="8">
    <location>
        <begin position="375"/>
        <end position="395"/>
    </location>
</feature>
<accession>A0A210QHB9</accession>
<evidence type="ECO:0000256" key="2">
    <source>
        <dbReference type="ARBA" id="ARBA00022448"/>
    </source>
</evidence>
<dbReference type="GO" id="GO:0015421">
    <property type="term" value="F:ABC-type oligopeptide transporter activity"/>
    <property type="evidence" value="ECO:0007669"/>
    <property type="project" value="TreeGrafter"/>
</dbReference>
<dbReference type="EMBL" id="NEDP02003723">
    <property type="protein sequence ID" value="OWF48089.1"/>
    <property type="molecule type" value="Genomic_DNA"/>
</dbReference>
<keyword evidence="2" id="KW-0813">Transport</keyword>
<dbReference type="AlphaFoldDB" id="A0A210QHB9"/>
<dbReference type="GO" id="GO:0016887">
    <property type="term" value="F:ATP hydrolysis activity"/>
    <property type="evidence" value="ECO:0007669"/>
    <property type="project" value="InterPro"/>
</dbReference>
<dbReference type="Pfam" id="PF00005">
    <property type="entry name" value="ABC_tran"/>
    <property type="match status" value="1"/>
</dbReference>
<dbReference type="PANTHER" id="PTHR43394:SF1">
    <property type="entry name" value="ATP-BINDING CASSETTE SUB-FAMILY B MEMBER 10, MITOCHONDRIAL"/>
    <property type="match status" value="1"/>
</dbReference>
<evidence type="ECO:0000256" key="1">
    <source>
        <dbReference type="ARBA" id="ARBA00004448"/>
    </source>
</evidence>
<evidence type="ECO:0000256" key="6">
    <source>
        <dbReference type="ARBA" id="ARBA00022989"/>
    </source>
</evidence>
<dbReference type="Gene3D" id="3.40.50.300">
    <property type="entry name" value="P-loop containing nucleotide triphosphate hydrolases"/>
    <property type="match status" value="1"/>
</dbReference>
<evidence type="ECO:0000256" key="7">
    <source>
        <dbReference type="ARBA" id="ARBA00023136"/>
    </source>
</evidence>
<dbReference type="OrthoDB" id="6500128at2759"/>
<gene>
    <name evidence="11" type="ORF">KP79_PYT16613</name>
</gene>
<evidence type="ECO:0000259" key="10">
    <source>
        <dbReference type="PROSITE" id="PS50929"/>
    </source>
</evidence>
<evidence type="ECO:0000256" key="5">
    <source>
        <dbReference type="ARBA" id="ARBA00022840"/>
    </source>
</evidence>
<dbReference type="SUPFAM" id="SSF52540">
    <property type="entry name" value="P-loop containing nucleoside triphosphate hydrolases"/>
    <property type="match status" value="1"/>
</dbReference>
<protein>
    <submittedName>
        <fullName evidence="11">ABC transporter B family member 1</fullName>
    </submittedName>
</protein>
<dbReference type="InterPro" id="IPR003439">
    <property type="entry name" value="ABC_transporter-like_ATP-bd"/>
</dbReference>
<feature type="transmembrane region" description="Helical" evidence="8">
    <location>
        <begin position="125"/>
        <end position="142"/>
    </location>
</feature>
<keyword evidence="5" id="KW-0067">ATP-binding</keyword>
<sequence>MAKLNGTVNSSDMEIGDTDVPMLELGTHSYTLPKLRYVNIFSFFLFVDAVVSIILWLTGGHSQYLIDNVTHFTMTTSVFDLALLSAIKLVILCGIVLPSLENSSYRLIEIDQTTYRELKSKKTHLHVCLILIALGMLAYSTTKGALVLYELKNSGDYTVMHATYNALVICAFVFSLLEVVFALSSFFMMRRLKSVRILHRFNDDGEEIGKDGEPLRSKVTFARMAALAKPEMGLLGFASIGLLFSSGSQMVAPLFFGKVVDAAQHSISELTRTVLIMLGIYLVGNIFGMIRAWLFTLAGMRLVARLRKRLFNSIIQQEVAFFDTNRTGELCNRLSSDTQVLQNAVTVNMSMLVRNILQLIGSLGFMFYLNPSLTGVLLSIVPIVSLGAVQYGKLLKKLRKKFQDKLADAGTMAEESLSSLRTVRTFSAEGKAGHMYGVEIDESYNVGKKLALVTGGFTGVIGTVAYGAISVVLWYGGKLVYDNEHGTPTGLTPGILTCNPIYGSPIYMVVLYMVVLYVVVLYAVGASIRIFDLLDRQPKVSNENGIVLRSIDGRVEFDNVKFTYPSRPETEVLKGISFILEPGKVLALVGPSGGGKSTIVNLIERFYDPDSGIVSLGGNNLRELEPRWFRQKISMVSQEPTLFACSIKENIAYGKTATDTEIQEAAKQANAHEFISEFEKGYETLVGERGIRLSGGQKQRIAIARALIMDPVLLLLDEATSALDAESEHLVQEAVERAMKGRTVIVIAHRLSTVRNASKVNSQAPHPQLKVEEITVRGHNYRSGRSHVKVRELTEVRKVKARNQKCHG</sequence>
<dbReference type="FunFam" id="1.20.1560.10:FF:000058">
    <property type="entry name" value="ABC transporter B family member 25"/>
    <property type="match status" value="1"/>
</dbReference>
<feature type="domain" description="ABC transporter" evidence="9">
    <location>
        <begin position="555"/>
        <end position="793"/>
    </location>
</feature>
<feature type="transmembrane region" description="Helical" evidence="8">
    <location>
        <begin position="450"/>
        <end position="475"/>
    </location>
</feature>
<dbReference type="GO" id="GO:0005524">
    <property type="term" value="F:ATP binding"/>
    <property type="evidence" value="ECO:0007669"/>
    <property type="project" value="UniProtKB-KW"/>
</dbReference>
<dbReference type="SUPFAM" id="SSF90123">
    <property type="entry name" value="ABC transporter transmembrane region"/>
    <property type="match status" value="1"/>
</dbReference>
<dbReference type="InterPro" id="IPR003593">
    <property type="entry name" value="AAA+_ATPase"/>
</dbReference>
<feature type="transmembrane region" description="Helical" evidence="8">
    <location>
        <begin position="78"/>
        <end position="97"/>
    </location>
</feature>
<keyword evidence="12" id="KW-1185">Reference proteome</keyword>
<dbReference type="PROSITE" id="PS50929">
    <property type="entry name" value="ABC_TM1F"/>
    <property type="match status" value="1"/>
</dbReference>
<feature type="transmembrane region" description="Helical" evidence="8">
    <location>
        <begin position="352"/>
        <end position="369"/>
    </location>
</feature>
<dbReference type="SMART" id="SM00382">
    <property type="entry name" value="AAA"/>
    <property type="match status" value="1"/>
</dbReference>
<feature type="transmembrane region" description="Helical" evidence="8">
    <location>
        <begin position="162"/>
        <end position="187"/>
    </location>
</feature>
<dbReference type="Proteomes" id="UP000242188">
    <property type="component" value="Unassembled WGS sequence"/>
</dbReference>
<dbReference type="Gene3D" id="1.20.1560.10">
    <property type="entry name" value="ABC transporter type 1, transmembrane domain"/>
    <property type="match status" value="2"/>
</dbReference>
<comment type="subcellular location">
    <subcellularLocation>
        <location evidence="1">Mitochondrion inner membrane</location>
        <topology evidence="1">Multi-pass membrane protein</topology>
    </subcellularLocation>
</comment>
<reference evidence="11 12" key="1">
    <citation type="journal article" date="2017" name="Nat. Ecol. Evol.">
        <title>Scallop genome provides insights into evolution of bilaterian karyotype and development.</title>
        <authorList>
            <person name="Wang S."/>
            <person name="Zhang J."/>
            <person name="Jiao W."/>
            <person name="Li J."/>
            <person name="Xun X."/>
            <person name="Sun Y."/>
            <person name="Guo X."/>
            <person name="Huan P."/>
            <person name="Dong B."/>
            <person name="Zhang L."/>
            <person name="Hu X."/>
            <person name="Sun X."/>
            <person name="Wang J."/>
            <person name="Zhao C."/>
            <person name="Wang Y."/>
            <person name="Wang D."/>
            <person name="Huang X."/>
            <person name="Wang R."/>
            <person name="Lv J."/>
            <person name="Li Y."/>
            <person name="Zhang Z."/>
            <person name="Liu B."/>
            <person name="Lu W."/>
            <person name="Hui Y."/>
            <person name="Liang J."/>
            <person name="Zhou Z."/>
            <person name="Hou R."/>
            <person name="Li X."/>
            <person name="Liu Y."/>
            <person name="Li H."/>
            <person name="Ning X."/>
            <person name="Lin Y."/>
            <person name="Zhao L."/>
            <person name="Xing Q."/>
            <person name="Dou J."/>
            <person name="Li Y."/>
            <person name="Mao J."/>
            <person name="Guo H."/>
            <person name="Dou H."/>
            <person name="Li T."/>
            <person name="Mu C."/>
            <person name="Jiang W."/>
            <person name="Fu Q."/>
            <person name="Fu X."/>
            <person name="Miao Y."/>
            <person name="Liu J."/>
            <person name="Yu Q."/>
            <person name="Li R."/>
            <person name="Liao H."/>
            <person name="Li X."/>
            <person name="Kong Y."/>
            <person name="Jiang Z."/>
            <person name="Chourrout D."/>
            <person name="Li R."/>
            <person name="Bao Z."/>
        </authorList>
    </citation>
    <scope>NUCLEOTIDE SEQUENCE [LARGE SCALE GENOMIC DNA]</scope>
    <source>
        <strain evidence="11 12">PY_sf001</strain>
    </source>
</reference>
<dbReference type="GO" id="GO:0005743">
    <property type="term" value="C:mitochondrial inner membrane"/>
    <property type="evidence" value="ECO:0007669"/>
    <property type="project" value="UniProtKB-SubCell"/>
</dbReference>
<feature type="transmembrane region" description="Helical" evidence="8">
    <location>
        <begin position="276"/>
        <end position="300"/>
    </location>
</feature>
<organism evidence="11 12">
    <name type="scientific">Mizuhopecten yessoensis</name>
    <name type="common">Japanese scallop</name>
    <name type="synonym">Patinopecten yessoensis</name>
    <dbReference type="NCBI Taxonomy" id="6573"/>
    <lineage>
        <taxon>Eukaryota</taxon>
        <taxon>Metazoa</taxon>
        <taxon>Spiralia</taxon>
        <taxon>Lophotrochozoa</taxon>
        <taxon>Mollusca</taxon>
        <taxon>Bivalvia</taxon>
        <taxon>Autobranchia</taxon>
        <taxon>Pteriomorphia</taxon>
        <taxon>Pectinida</taxon>
        <taxon>Pectinoidea</taxon>
        <taxon>Pectinidae</taxon>
        <taxon>Mizuhopecten</taxon>
    </lineage>
</organism>
<evidence type="ECO:0000256" key="8">
    <source>
        <dbReference type="SAM" id="Phobius"/>
    </source>
</evidence>
<evidence type="ECO:0000259" key="9">
    <source>
        <dbReference type="PROSITE" id="PS50893"/>
    </source>
</evidence>
<keyword evidence="3 8" id="KW-0812">Transmembrane</keyword>
<dbReference type="InterPro" id="IPR039421">
    <property type="entry name" value="Type_1_exporter"/>
</dbReference>
<dbReference type="PROSITE" id="PS50893">
    <property type="entry name" value="ABC_TRANSPORTER_2"/>
    <property type="match status" value="1"/>
</dbReference>
<dbReference type="FunFam" id="3.40.50.300:FF:000403">
    <property type="entry name" value="ATP-binding cassette sub-family B member 8, mitochondrial"/>
    <property type="match status" value="1"/>
</dbReference>
<keyword evidence="7 8" id="KW-0472">Membrane</keyword>
<dbReference type="PANTHER" id="PTHR43394">
    <property type="entry name" value="ATP-DEPENDENT PERMEASE MDL1, MITOCHONDRIAL"/>
    <property type="match status" value="1"/>
</dbReference>
<evidence type="ECO:0000256" key="3">
    <source>
        <dbReference type="ARBA" id="ARBA00022692"/>
    </source>
</evidence>
<dbReference type="InterPro" id="IPR011527">
    <property type="entry name" value="ABC1_TM_dom"/>
</dbReference>
<proteinExistence type="predicted"/>